<reference evidence="2 3" key="2">
    <citation type="submission" date="2013-02" db="EMBL/GenBank/DDBJ databases">
        <title>The Genome Sequence of Plasmodium falciparum MaliPS096_E11.</title>
        <authorList>
            <consortium name="The Broad Institute Genome Sequencing Platform"/>
            <consortium name="The Broad Institute Genome Sequencing Center for Infectious Disease"/>
            <person name="Neafsey D."/>
            <person name="Cheeseman I."/>
            <person name="Volkman S."/>
            <person name="Adams J."/>
            <person name="Walker B."/>
            <person name="Young S.K."/>
            <person name="Zeng Q."/>
            <person name="Gargeya S."/>
            <person name="Fitzgerald M."/>
            <person name="Haas B."/>
            <person name="Abouelleil A."/>
            <person name="Alvarado L."/>
            <person name="Arachchi H.M."/>
            <person name="Berlin A.M."/>
            <person name="Chapman S.B."/>
            <person name="Dewar J."/>
            <person name="Goldberg J."/>
            <person name="Griggs A."/>
            <person name="Gujja S."/>
            <person name="Hansen M."/>
            <person name="Howarth C."/>
            <person name="Imamovic A."/>
            <person name="Larimer J."/>
            <person name="McCowan C."/>
            <person name="Murphy C."/>
            <person name="Neiman D."/>
            <person name="Pearson M."/>
            <person name="Priest M."/>
            <person name="Roberts A."/>
            <person name="Saif S."/>
            <person name="Shea T."/>
            <person name="Sisk P."/>
            <person name="Sykes S."/>
            <person name="Wortman J."/>
            <person name="Nusbaum C."/>
            <person name="Birren B."/>
        </authorList>
    </citation>
    <scope>NUCLEOTIDE SEQUENCE [LARGE SCALE GENOMIC DNA]</scope>
    <source>
        <strain evidence="2 3">MaliPS096_E11</strain>
    </source>
</reference>
<dbReference type="AlphaFoldDB" id="A0A024WWB5"/>
<evidence type="ECO:0000313" key="3">
    <source>
        <dbReference type="Proteomes" id="UP000030699"/>
    </source>
</evidence>
<dbReference type="EMBL" id="KI925483">
    <property type="protein sequence ID" value="ETW51549.1"/>
    <property type="molecule type" value="Genomic_DNA"/>
</dbReference>
<protein>
    <submittedName>
        <fullName evidence="2">Uncharacterized protein</fullName>
    </submittedName>
</protein>
<reference evidence="2 3" key="1">
    <citation type="submission" date="2013-02" db="EMBL/GenBank/DDBJ databases">
        <title>The Genome Annotation of Plasmodium falciparum MaliPS096_E11.</title>
        <authorList>
            <consortium name="The Broad Institute Genome Sequencing Platform"/>
            <consortium name="The Broad Institute Genome Sequencing Center for Infectious Disease"/>
            <person name="Neafsey D."/>
            <person name="Hoffman S."/>
            <person name="Volkman S."/>
            <person name="Rosenthal P."/>
            <person name="Walker B."/>
            <person name="Young S.K."/>
            <person name="Zeng Q."/>
            <person name="Gargeya S."/>
            <person name="Fitzgerald M."/>
            <person name="Haas B."/>
            <person name="Abouelleil A."/>
            <person name="Allen A.W."/>
            <person name="Alvarado L."/>
            <person name="Arachchi H.M."/>
            <person name="Berlin A.M."/>
            <person name="Chapman S.B."/>
            <person name="Gainer-Dewar J."/>
            <person name="Goldberg J."/>
            <person name="Griggs A."/>
            <person name="Gujja S."/>
            <person name="Hansen M."/>
            <person name="Howarth C."/>
            <person name="Imamovic A."/>
            <person name="Ireland A."/>
            <person name="Larimer J."/>
            <person name="McCowan C."/>
            <person name="Murphy C."/>
            <person name="Pearson M."/>
            <person name="Poon T.W."/>
            <person name="Priest M."/>
            <person name="Roberts A."/>
            <person name="Saif S."/>
            <person name="Shea T."/>
            <person name="Sisk P."/>
            <person name="Sykes S."/>
            <person name="Wortman J."/>
            <person name="Nusbaum C."/>
            <person name="Birren B."/>
        </authorList>
    </citation>
    <scope>NUCLEOTIDE SEQUENCE [LARGE SCALE GENOMIC DNA]</scope>
    <source>
        <strain evidence="2 3">MaliPS096_E11</strain>
    </source>
</reference>
<keyword evidence="1" id="KW-0472">Membrane</keyword>
<proteinExistence type="predicted"/>
<feature type="transmembrane region" description="Helical" evidence="1">
    <location>
        <begin position="6"/>
        <end position="23"/>
    </location>
</feature>
<gene>
    <name evidence="2" type="ORF">PFMALIP_00387</name>
</gene>
<evidence type="ECO:0000313" key="2">
    <source>
        <dbReference type="EMBL" id="ETW51549.1"/>
    </source>
</evidence>
<keyword evidence="1" id="KW-1133">Transmembrane helix</keyword>
<name>A0A024WWB5_PLAFA</name>
<organism evidence="2 3">
    <name type="scientific">Plasmodium falciparum MaliPS096_E11</name>
    <dbReference type="NCBI Taxonomy" id="1036727"/>
    <lineage>
        <taxon>Eukaryota</taxon>
        <taxon>Sar</taxon>
        <taxon>Alveolata</taxon>
        <taxon>Apicomplexa</taxon>
        <taxon>Aconoidasida</taxon>
        <taxon>Haemosporida</taxon>
        <taxon>Plasmodiidae</taxon>
        <taxon>Plasmodium</taxon>
        <taxon>Plasmodium (Laverania)</taxon>
    </lineage>
</organism>
<accession>A0A024WWB5</accession>
<keyword evidence="1" id="KW-0812">Transmembrane</keyword>
<dbReference type="Proteomes" id="UP000030699">
    <property type="component" value="Unassembled WGS sequence"/>
</dbReference>
<evidence type="ECO:0000256" key="1">
    <source>
        <dbReference type="SAM" id="Phobius"/>
    </source>
</evidence>
<sequence>MYCKIIYYILYYINTIVICNVLQDKYKLDYLTMWHYISELFKIIIMCNKIIDTIERIFYHIITVRKKNKTKQKDIYFIKILRAIKIYVCGLQP</sequence>